<protein>
    <submittedName>
        <fullName evidence="2">Uncharacterized protein</fullName>
    </submittedName>
</protein>
<proteinExistence type="predicted"/>
<comment type="caution">
    <text evidence="2">The sequence shown here is derived from an EMBL/GenBank/DDBJ whole genome shotgun (WGS) entry which is preliminary data.</text>
</comment>
<organism evidence="2 3">
    <name type="scientific">Candidatus Magasanikbacteria bacterium CG10_big_fil_rev_8_21_14_0_10_36_32</name>
    <dbReference type="NCBI Taxonomy" id="1974646"/>
    <lineage>
        <taxon>Bacteria</taxon>
        <taxon>Candidatus Magasanikiibacteriota</taxon>
    </lineage>
</organism>
<evidence type="ECO:0000313" key="3">
    <source>
        <dbReference type="Proteomes" id="UP000231426"/>
    </source>
</evidence>
<accession>A0A2M6W6E7</accession>
<dbReference type="Proteomes" id="UP000231426">
    <property type="component" value="Unassembled WGS sequence"/>
</dbReference>
<dbReference type="EMBL" id="PFBV01000003">
    <property type="protein sequence ID" value="PIT88371.1"/>
    <property type="molecule type" value="Genomic_DNA"/>
</dbReference>
<reference evidence="3" key="1">
    <citation type="submission" date="2017-09" db="EMBL/GenBank/DDBJ databases">
        <title>Depth-based differentiation of microbial function through sediment-hosted aquifers and enrichment of novel symbionts in the deep terrestrial subsurface.</title>
        <authorList>
            <person name="Probst A.J."/>
            <person name="Ladd B."/>
            <person name="Jarett J.K."/>
            <person name="Geller-Mcgrath D.E."/>
            <person name="Sieber C.M.K."/>
            <person name="Emerson J.B."/>
            <person name="Anantharaman K."/>
            <person name="Thomas B.C."/>
            <person name="Malmstrom R."/>
            <person name="Stieglmeier M."/>
            <person name="Klingl A."/>
            <person name="Woyke T."/>
            <person name="Ryan C.M."/>
            <person name="Banfield J.F."/>
        </authorList>
    </citation>
    <scope>NUCLEOTIDE SEQUENCE [LARGE SCALE GENOMIC DNA]</scope>
</reference>
<name>A0A2M6W6E7_9BACT</name>
<evidence type="ECO:0000313" key="2">
    <source>
        <dbReference type="EMBL" id="PIT88371.1"/>
    </source>
</evidence>
<sequence length="235" mass="27169">MFNRNNPRWAKFDCFWSALLRMGLADKNDCIYIMQYIPSLTSKAWMNFCELNPTKDELCYIIEWVENTDFRLRAWDRFVKTLPSVTDFRYIIQWAPDMRFIAGAAWLQNGITPDNLVYVFENVPEIQPKLSGKMLKVVIATATYTETKTRAGILLLKQSRDIETLIFVKDNVPVLASLVRTIANTLDEPKKTVGFTEPLTYKKKRIDSTHPNDKSKKKIGFNTSGKSKPENQAKK</sequence>
<dbReference type="AlphaFoldDB" id="A0A2M6W6E7"/>
<evidence type="ECO:0000256" key="1">
    <source>
        <dbReference type="SAM" id="MobiDB-lite"/>
    </source>
</evidence>
<gene>
    <name evidence="2" type="ORF">COU29_01100</name>
</gene>
<feature type="region of interest" description="Disordered" evidence="1">
    <location>
        <begin position="204"/>
        <end position="235"/>
    </location>
</feature>